<sequence length="57" mass="6566">MSSAPRHREALITYTHPHVRTRTFTYVRGHRATTKPHRGTTTAPHQRPAVPETEEHV</sequence>
<dbReference type="PATRIC" id="fig|1286094.4.peg.674"/>
<feature type="compositionally biased region" description="Basic residues" evidence="1">
    <location>
        <begin position="28"/>
        <end position="38"/>
    </location>
</feature>
<reference evidence="2 3" key="1">
    <citation type="submission" date="2013-02" db="EMBL/GenBank/DDBJ databases">
        <title>Draft Genome Sequence of Streptomyces aurantiacus, Which Produces Setomimycin.</title>
        <authorList>
            <person name="Gruening B.A."/>
            <person name="Praeg A."/>
            <person name="Erxleben A."/>
            <person name="Guenther S."/>
            <person name="Mueller M."/>
        </authorList>
    </citation>
    <scope>NUCLEOTIDE SEQUENCE [LARGE SCALE GENOMIC DNA]</scope>
    <source>
        <strain evidence="2 3">JA 4570</strain>
    </source>
</reference>
<dbReference type="AlphaFoldDB" id="S4A655"/>
<gene>
    <name evidence="2" type="ORF">STRAU_0691</name>
</gene>
<organism evidence="2 3">
    <name type="scientific">Streptomyces aurantiacus JA 4570</name>
    <dbReference type="NCBI Taxonomy" id="1286094"/>
    <lineage>
        <taxon>Bacteria</taxon>
        <taxon>Bacillati</taxon>
        <taxon>Actinomycetota</taxon>
        <taxon>Actinomycetes</taxon>
        <taxon>Kitasatosporales</taxon>
        <taxon>Streptomycetaceae</taxon>
        <taxon>Streptomyces</taxon>
        <taxon>Streptomyces aurantiacus group</taxon>
    </lineage>
</organism>
<accession>S4A655</accession>
<proteinExistence type="predicted"/>
<evidence type="ECO:0000256" key="1">
    <source>
        <dbReference type="SAM" id="MobiDB-lite"/>
    </source>
</evidence>
<feature type="region of interest" description="Disordered" evidence="1">
    <location>
        <begin position="26"/>
        <end position="57"/>
    </location>
</feature>
<protein>
    <submittedName>
        <fullName evidence="2">Uncharacterized protein</fullName>
    </submittedName>
</protein>
<dbReference type="EMBL" id="AOPZ01000023">
    <property type="protein sequence ID" value="EPH46250.1"/>
    <property type="molecule type" value="Genomic_DNA"/>
</dbReference>
<comment type="caution">
    <text evidence="2">The sequence shown here is derived from an EMBL/GenBank/DDBJ whole genome shotgun (WGS) entry which is preliminary data.</text>
</comment>
<name>S4A655_9ACTN</name>
<dbReference type="Proteomes" id="UP000014629">
    <property type="component" value="Unassembled WGS sequence"/>
</dbReference>
<keyword evidence="3" id="KW-1185">Reference proteome</keyword>
<evidence type="ECO:0000313" key="2">
    <source>
        <dbReference type="EMBL" id="EPH46250.1"/>
    </source>
</evidence>
<evidence type="ECO:0000313" key="3">
    <source>
        <dbReference type="Proteomes" id="UP000014629"/>
    </source>
</evidence>